<protein>
    <submittedName>
        <fullName evidence="2">Uncharacterized protein</fullName>
    </submittedName>
</protein>
<dbReference type="RefSeq" id="WP_198569686.1">
    <property type="nucleotide sequence ID" value="NZ_CP066167.1"/>
</dbReference>
<keyword evidence="1" id="KW-0732">Signal</keyword>
<evidence type="ECO:0000313" key="3">
    <source>
        <dbReference type="Proteomes" id="UP000596063"/>
    </source>
</evidence>
<organism evidence="2 3">
    <name type="scientific">Spongiibacter nanhainus</name>
    <dbReference type="NCBI Taxonomy" id="2794344"/>
    <lineage>
        <taxon>Bacteria</taxon>
        <taxon>Pseudomonadati</taxon>
        <taxon>Pseudomonadota</taxon>
        <taxon>Gammaproteobacteria</taxon>
        <taxon>Cellvibrionales</taxon>
        <taxon>Spongiibacteraceae</taxon>
        <taxon>Spongiibacter</taxon>
    </lineage>
</organism>
<gene>
    <name evidence="2" type="ORF">I6N98_17905</name>
</gene>
<name>A0A7T4UQH4_9GAMM</name>
<evidence type="ECO:0000256" key="1">
    <source>
        <dbReference type="SAM" id="SignalP"/>
    </source>
</evidence>
<accession>A0A7T4UQH4</accession>
<dbReference type="EMBL" id="CP066167">
    <property type="protein sequence ID" value="QQD18188.1"/>
    <property type="molecule type" value="Genomic_DNA"/>
</dbReference>
<dbReference type="Proteomes" id="UP000596063">
    <property type="component" value="Chromosome"/>
</dbReference>
<keyword evidence="3" id="KW-1185">Reference proteome</keyword>
<feature type="signal peptide" evidence="1">
    <location>
        <begin position="1"/>
        <end position="25"/>
    </location>
</feature>
<reference evidence="2 3" key="1">
    <citation type="submission" date="2020-12" db="EMBL/GenBank/DDBJ databases">
        <authorList>
            <person name="Shan Y."/>
        </authorList>
    </citation>
    <scope>NUCLEOTIDE SEQUENCE [LARGE SCALE GENOMIC DNA]</scope>
    <source>
        <strain evidence="3">csc3.9</strain>
    </source>
</reference>
<dbReference type="AlphaFoldDB" id="A0A7T4UQH4"/>
<evidence type="ECO:0000313" key="2">
    <source>
        <dbReference type="EMBL" id="QQD18188.1"/>
    </source>
</evidence>
<sequence>MKALSKPAKYLAFSAMMAFSVSASAADGPLAGVDALLTDLLGIQGLSNTLALLPLDAAGAQSAFELTGALLNPQTLFELGSGIGLPLVQNLLPPVQVLTTNPAELATFLTDGGSLLTSTIVLLPEIPLISAPLPGL</sequence>
<proteinExistence type="predicted"/>
<dbReference type="KEGG" id="snan:I6N98_17905"/>
<feature type="chain" id="PRO_5032821415" evidence="1">
    <location>
        <begin position="26"/>
        <end position="136"/>
    </location>
</feature>